<reference evidence="1 2" key="1">
    <citation type="submission" date="2014-03" db="EMBL/GenBank/DDBJ databases">
        <title>Genomics of Bifidobacteria.</title>
        <authorList>
            <person name="Ventura M."/>
            <person name="Milani C."/>
            <person name="Lugli G.A."/>
        </authorList>
    </citation>
    <scope>NUCLEOTIDE SEQUENCE [LARGE SCALE GENOMIC DNA]</scope>
    <source>
        <strain evidence="1 2">LMG 10510</strain>
    </source>
</reference>
<evidence type="ECO:0000313" key="2">
    <source>
        <dbReference type="Proteomes" id="UP000028995"/>
    </source>
</evidence>
<dbReference type="OrthoDB" id="3237262at2"/>
<proteinExistence type="predicted"/>
<dbReference type="AlphaFoldDB" id="A0A087AC82"/>
<dbReference type="Pfam" id="PF14335">
    <property type="entry name" value="DUF4391"/>
    <property type="match status" value="1"/>
</dbReference>
<dbReference type="EMBL" id="JGYU01000010">
    <property type="protein sequence ID" value="KFI56382.1"/>
    <property type="molecule type" value="Genomic_DNA"/>
</dbReference>
<accession>A0A087AC82</accession>
<name>A0A087AC82_9BIFI</name>
<comment type="caution">
    <text evidence="1">The sequence shown here is derived from an EMBL/GenBank/DDBJ whole genome shotgun (WGS) entry which is preliminary data.</text>
</comment>
<keyword evidence="2" id="KW-1185">Reference proteome</keyword>
<dbReference type="RefSeq" id="WP_024541084.1">
    <property type="nucleotide sequence ID" value="NZ_JGYU01000010.1"/>
</dbReference>
<dbReference type="eggNOG" id="ENOG502ZJU4">
    <property type="taxonomic scope" value="Bacteria"/>
</dbReference>
<dbReference type="InterPro" id="IPR025503">
    <property type="entry name" value="DUF4391"/>
</dbReference>
<dbReference type="Proteomes" id="UP000028995">
    <property type="component" value="Unassembled WGS sequence"/>
</dbReference>
<organism evidence="1 2">
    <name type="scientific">Bifidobacterium choerinum</name>
    <dbReference type="NCBI Taxonomy" id="35760"/>
    <lineage>
        <taxon>Bacteria</taxon>
        <taxon>Bacillati</taxon>
        <taxon>Actinomycetota</taxon>
        <taxon>Actinomycetes</taxon>
        <taxon>Bifidobacteriales</taxon>
        <taxon>Bifidobacteriaceae</taxon>
        <taxon>Bifidobacterium</taxon>
    </lineage>
</organism>
<protein>
    <submittedName>
        <fullName evidence="1">Tmp1</fullName>
    </submittedName>
</protein>
<evidence type="ECO:0000313" key="1">
    <source>
        <dbReference type="EMBL" id="KFI56382.1"/>
    </source>
</evidence>
<gene>
    <name evidence="1" type="ORF">BCHO_1494</name>
</gene>
<sequence>MTMAACGSLTAETLGLSPKTAFPAAKSILPKGLFAAKASAPLSAKTKQHLVHAVDSITMLALLRPSNTGLEPSTRMPEILVLGLRLADGVKETPDDVVELIASQRKSGIVFAVVRTAEHEGATREECQFAVRRALPGRAGHTPSFRIFHGPWEPCGETYLDVDGATMDELWASLCSQIILGSVDGADLDARIARAERIRQLEAAVAKLSADHARAKSPTQRNEIYAKLHKAKNELAALTN</sequence>